<name>D6BFM5_9FUSO</name>
<keyword evidence="7 10" id="KW-1133">Transmembrane helix</keyword>
<dbReference type="NCBIfam" id="TIGR00797">
    <property type="entry name" value="matE"/>
    <property type="match status" value="1"/>
</dbReference>
<keyword evidence="8 10" id="KW-0472">Membrane</keyword>
<reference evidence="12" key="1">
    <citation type="submission" date="2009-02" db="EMBL/GenBank/DDBJ databases">
        <title>The Genome Sequence of Shigella sp. D9.</title>
        <authorList>
            <consortium name="The Broad Institute Genome Sequencing Platform"/>
            <person name="Ward D."/>
            <person name="Young S.K."/>
            <person name="Kodira C.D."/>
            <person name="Zeng Q."/>
            <person name="Koehrsen M."/>
            <person name="Alvarado L."/>
            <person name="Berlin A."/>
            <person name="Borenstein D."/>
            <person name="Chen Z."/>
            <person name="Engels R."/>
            <person name="Freedman E."/>
            <person name="Gellesch M."/>
            <person name="Goldberg J."/>
            <person name="Griggs A."/>
            <person name="Gujja S."/>
            <person name="Heiman D."/>
            <person name="Hepburn T."/>
            <person name="Howarth C."/>
            <person name="Jen D."/>
            <person name="Larson L."/>
            <person name="Lewis B."/>
            <person name="Mehta T."/>
            <person name="Park D."/>
            <person name="Pearson M."/>
            <person name="Roberts A."/>
            <person name="Saif S."/>
            <person name="Shea T."/>
            <person name="Shenoy N."/>
            <person name="Sisk P."/>
            <person name="Stolte C."/>
            <person name="Sykes S."/>
            <person name="Walk T."/>
            <person name="White J."/>
            <person name="Yandava C."/>
            <person name="Allen-Vercoe E."/>
            <person name="Strauss J."/>
            <person name="Sibley C."/>
            <person name="White A."/>
            <person name="Ambrose C."/>
            <person name="Lander E."/>
            <person name="Nusbaum C."/>
            <person name="Galagan J."/>
            <person name="Birren B."/>
        </authorList>
    </citation>
    <scope>NUCLEOTIDE SEQUENCE [LARGE SCALE GENOMIC DNA]</scope>
    <source>
        <strain evidence="12">D11</strain>
    </source>
</reference>
<sequence length="442" mass="50065">MFKKKIFKTIFKYAIPNVISMWIFTLYTMIDGVFISRFVGSTALAGVNLALPLINFIFSISIMIGVGSSTLIAVKFGENKYDEGNKIFTLATFLNLFLGIFISAIILLNIDRVINILGANKSQEVYRYVKEYLTVIVFFSVFYMSGYAFEIYIKIDGKPSYPAICVLVGGLTNLFLDYVFVVIFHYGVTGAAIATGISQVASCTMLLLYITLKAKYIKFKKLSKINFEKIFKIFRTGFSEFLTEISSGVLILIYNLVILRKIGVLGVSIFGTVSYISSFITMTMIGFSQGIQPVISYYLGKKNYKNLKEILKISIIFLGVLGIFCFIFVSLFSECIGKIFFREQDMILYVKRVLKIYSLSYLLIGINIFVSAYFTAIKKVIYSALITFPRGILFNSILLLILPNIFGNKVIWIVSFLSEVLTIFICIYLLKKNKKRGNFEVI</sequence>
<dbReference type="InterPro" id="IPR045070">
    <property type="entry name" value="MATE_MepA-like"/>
</dbReference>
<dbReference type="PANTHER" id="PTHR43823:SF3">
    <property type="entry name" value="MULTIDRUG EXPORT PROTEIN MEPA"/>
    <property type="match status" value="1"/>
</dbReference>
<dbReference type="InterPro" id="IPR048279">
    <property type="entry name" value="MdtK-like"/>
</dbReference>
<feature type="transmembrane region" description="Helical" evidence="10">
    <location>
        <begin position="192"/>
        <end position="212"/>
    </location>
</feature>
<evidence type="ECO:0000256" key="5">
    <source>
        <dbReference type="ARBA" id="ARBA00022475"/>
    </source>
</evidence>
<keyword evidence="9" id="KW-0046">Antibiotic resistance</keyword>
<keyword evidence="4" id="KW-0813">Transport</keyword>
<dbReference type="GO" id="GO:0015297">
    <property type="term" value="F:antiporter activity"/>
    <property type="evidence" value="ECO:0007669"/>
    <property type="project" value="InterPro"/>
</dbReference>
<feature type="transmembrane region" description="Helical" evidence="10">
    <location>
        <begin position="86"/>
        <end position="108"/>
    </location>
</feature>
<feature type="transmembrane region" description="Helical" evidence="10">
    <location>
        <begin position="50"/>
        <end position="74"/>
    </location>
</feature>
<evidence type="ECO:0000256" key="8">
    <source>
        <dbReference type="ARBA" id="ARBA00023136"/>
    </source>
</evidence>
<dbReference type="HOGENOM" id="CLU_012893_0_2_0"/>
<dbReference type="GO" id="GO:0042910">
    <property type="term" value="F:xenobiotic transmembrane transporter activity"/>
    <property type="evidence" value="ECO:0007669"/>
    <property type="project" value="InterPro"/>
</dbReference>
<evidence type="ECO:0000256" key="7">
    <source>
        <dbReference type="ARBA" id="ARBA00022989"/>
    </source>
</evidence>
<comment type="subcellular location">
    <subcellularLocation>
        <location evidence="1">Cell membrane</location>
        <topology evidence="1">Multi-pass membrane protein</topology>
    </subcellularLocation>
</comment>
<feature type="transmembrane region" description="Helical" evidence="10">
    <location>
        <begin position="233"/>
        <end position="256"/>
    </location>
</feature>
<dbReference type="InterPro" id="IPR002528">
    <property type="entry name" value="MATE_fam"/>
</dbReference>
<dbReference type="EMBL" id="ACDS02000091">
    <property type="protein sequence ID" value="EFD80972.1"/>
    <property type="molecule type" value="Genomic_DNA"/>
</dbReference>
<accession>D6BFM5</accession>
<evidence type="ECO:0000256" key="4">
    <source>
        <dbReference type="ARBA" id="ARBA00022448"/>
    </source>
</evidence>
<evidence type="ECO:0000256" key="1">
    <source>
        <dbReference type="ARBA" id="ARBA00004651"/>
    </source>
</evidence>
<dbReference type="GO" id="GO:0005886">
    <property type="term" value="C:plasma membrane"/>
    <property type="evidence" value="ECO:0007669"/>
    <property type="project" value="UniProtKB-SubCell"/>
</dbReference>
<dbReference type="Pfam" id="PF01554">
    <property type="entry name" value="MatE"/>
    <property type="match status" value="2"/>
</dbReference>
<evidence type="ECO:0000313" key="12">
    <source>
        <dbReference type="Proteomes" id="UP000004650"/>
    </source>
</evidence>
<evidence type="ECO:0000256" key="3">
    <source>
        <dbReference type="ARBA" id="ARBA00022106"/>
    </source>
</evidence>
<keyword evidence="6 10" id="KW-0812">Transmembrane</keyword>
<feature type="transmembrane region" description="Helical" evidence="10">
    <location>
        <begin position="161"/>
        <end position="186"/>
    </location>
</feature>
<feature type="transmembrane region" description="Helical" evidence="10">
    <location>
        <begin position="381"/>
        <end position="405"/>
    </location>
</feature>
<evidence type="ECO:0000256" key="2">
    <source>
        <dbReference type="ARBA" id="ARBA00008417"/>
    </source>
</evidence>
<evidence type="ECO:0000313" key="11">
    <source>
        <dbReference type="EMBL" id="EFD80972.1"/>
    </source>
</evidence>
<dbReference type="PANTHER" id="PTHR43823">
    <property type="entry name" value="SPORULATION PROTEIN YKVU"/>
    <property type="match status" value="1"/>
</dbReference>
<feature type="transmembrane region" description="Helical" evidence="10">
    <location>
        <begin position="262"/>
        <end position="289"/>
    </location>
</feature>
<feature type="transmembrane region" description="Helical" evidence="10">
    <location>
        <begin position="411"/>
        <end position="430"/>
    </location>
</feature>
<evidence type="ECO:0000256" key="10">
    <source>
        <dbReference type="SAM" id="Phobius"/>
    </source>
</evidence>
<dbReference type="InterPro" id="IPR051327">
    <property type="entry name" value="MATE_MepA_subfamily"/>
</dbReference>
<comment type="similarity">
    <text evidence="2">Belongs to the multi antimicrobial extrusion (MATE) (TC 2.A.66.1) family. MepA subfamily.</text>
</comment>
<feature type="transmembrane region" description="Helical" evidence="10">
    <location>
        <begin position="12"/>
        <end position="30"/>
    </location>
</feature>
<dbReference type="Proteomes" id="UP000004650">
    <property type="component" value="Unassembled WGS sequence"/>
</dbReference>
<dbReference type="AlphaFoldDB" id="D6BFM5"/>
<reference evidence="11 12" key="2">
    <citation type="submission" date="2013-10" db="EMBL/GenBank/DDBJ databases">
        <title>The Genome Sequence of Fusobacterium nucleatum subsp. animalis D11.</title>
        <authorList>
            <consortium name="The Broad Institute Genomics Platform"/>
            <person name="Earl A."/>
            <person name="Ward D."/>
            <person name="Feldgarden M."/>
            <person name="Gevers D."/>
            <person name="Kostic A."/>
            <person name="Garrett W."/>
            <person name="Young S.K."/>
            <person name="Zeng Q."/>
            <person name="Gargeya S."/>
            <person name="Fitzgerald M."/>
            <person name="Abouelleil A."/>
            <person name="Alvarado L."/>
            <person name="Berlin A.M."/>
            <person name="Chapman S.B."/>
            <person name="Gainer-Dewar J."/>
            <person name="Goldberg J."/>
            <person name="Gnerre S."/>
            <person name="Griggs A."/>
            <person name="Gujja S."/>
            <person name="Hansen M."/>
            <person name="Howarth C."/>
            <person name="Imamovic A."/>
            <person name="Ireland A."/>
            <person name="Larimer J."/>
            <person name="McCowan C."/>
            <person name="Murphy C."/>
            <person name="Pearson M."/>
            <person name="Poon T.W."/>
            <person name="Priest M."/>
            <person name="Roberts A."/>
            <person name="Saif S."/>
            <person name="Shea T."/>
            <person name="Sykes S."/>
            <person name="Wortman J."/>
            <person name="Nusbaum C."/>
            <person name="Birren B."/>
        </authorList>
    </citation>
    <scope>NUCLEOTIDE SEQUENCE [LARGE SCALE GENOMIC DNA]</scope>
    <source>
        <strain evidence="11 12">D11</strain>
    </source>
</reference>
<evidence type="ECO:0000256" key="6">
    <source>
        <dbReference type="ARBA" id="ARBA00022692"/>
    </source>
</evidence>
<feature type="transmembrane region" description="Helical" evidence="10">
    <location>
        <begin position="310"/>
        <end position="333"/>
    </location>
</feature>
<dbReference type="GO" id="GO:0046677">
    <property type="term" value="P:response to antibiotic"/>
    <property type="evidence" value="ECO:0007669"/>
    <property type="project" value="UniProtKB-KW"/>
</dbReference>
<keyword evidence="5" id="KW-1003">Cell membrane</keyword>
<dbReference type="CDD" id="cd13143">
    <property type="entry name" value="MATE_MepA_like"/>
    <property type="match status" value="1"/>
</dbReference>
<gene>
    <name evidence="11" type="ORF">PSAG_01007</name>
</gene>
<feature type="transmembrane region" description="Helical" evidence="10">
    <location>
        <begin position="353"/>
        <end position="374"/>
    </location>
</feature>
<proteinExistence type="inferred from homology"/>
<dbReference type="PIRSF" id="PIRSF006603">
    <property type="entry name" value="DinF"/>
    <property type="match status" value="1"/>
</dbReference>
<organism evidence="11 12">
    <name type="scientific">Fusobacterium animalis D11</name>
    <dbReference type="NCBI Taxonomy" id="556264"/>
    <lineage>
        <taxon>Bacteria</taxon>
        <taxon>Fusobacteriati</taxon>
        <taxon>Fusobacteriota</taxon>
        <taxon>Fusobacteriia</taxon>
        <taxon>Fusobacteriales</taxon>
        <taxon>Fusobacteriaceae</taxon>
        <taxon>Fusobacterium</taxon>
    </lineage>
</organism>
<protein>
    <recommendedName>
        <fullName evidence="3">Multidrug export protein MepA</fullName>
    </recommendedName>
</protein>
<feature type="transmembrane region" description="Helical" evidence="10">
    <location>
        <begin position="128"/>
        <end position="149"/>
    </location>
</feature>
<evidence type="ECO:0000256" key="9">
    <source>
        <dbReference type="ARBA" id="ARBA00023251"/>
    </source>
</evidence>
<comment type="caution">
    <text evidence="11">The sequence shown here is derived from an EMBL/GenBank/DDBJ whole genome shotgun (WGS) entry which is preliminary data.</text>
</comment>